<dbReference type="Pfam" id="PF02096">
    <property type="entry name" value="60KD_IMP"/>
    <property type="match status" value="1"/>
</dbReference>
<dbReference type="PANTHER" id="PTHR12428:SF65">
    <property type="entry name" value="CYTOCHROME C OXIDASE ASSEMBLY PROTEIN COX18, MITOCHONDRIAL"/>
    <property type="match status" value="1"/>
</dbReference>
<evidence type="ECO:0000313" key="13">
    <source>
        <dbReference type="Proteomes" id="UP000829401"/>
    </source>
</evidence>
<comment type="similarity">
    <text evidence="9">Belongs to the OXA1/ALB3/YidC family.</text>
</comment>
<feature type="compositionally biased region" description="Gly residues" evidence="10">
    <location>
        <begin position="309"/>
        <end position="322"/>
    </location>
</feature>
<feature type="compositionally biased region" description="Low complexity" evidence="10">
    <location>
        <begin position="266"/>
        <end position="281"/>
    </location>
</feature>
<feature type="transmembrane region" description="Helical" evidence="11">
    <location>
        <begin position="62"/>
        <end position="82"/>
    </location>
</feature>
<feature type="compositionally biased region" description="Low complexity" evidence="10">
    <location>
        <begin position="294"/>
        <end position="308"/>
    </location>
</feature>
<evidence type="ECO:0000256" key="1">
    <source>
        <dbReference type="ARBA" id="ARBA00004651"/>
    </source>
</evidence>
<dbReference type="KEGG" id="aaco:K1I37_20855"/>
<dbReference type="CDD" id="cd20070">
    <property type="entry name" value="5TM_YidC_Alb3"/>
    <property type="match status" value="1"/>
</dbReference>
<dbReference type="InterPro" id="IPR028055">
    <property type="entry name" value="YidC/Oxa/ALB_C"/>
</dbReference>
<evidence type="ECO:0000256" key="8">
    <source>
        <dbReference type="ARBA" id="ARBA00023186"/>
    </source>
</evidence>
<keyword evidence="7 11" id="KW-0472">Membrane</keyword>
<feature type="compositionally biased region" description="Low complexity" evidence="10">
    <location>
        <begin position="248"/>
        <end position="259"/>
    </location>
</feature>
<sequence length="364" mass="39633">MESKRKQRRWTFALSALVVVALTGCGMYPKKPGDWPHNVWGTVLKAISDVIDFLARHLGDSYGLSILIVTIIVRLIILPLFIRQMRYQKYMMELQPEMQKIRSKYKGDNQKIQQETMKLYQERGINPAAGCFPMVIQLPVLYALYGAIMGNYGLHHSVFLGIWQLGAKDPYYVLPVIAALSTFLSSWITMRNQPTQQRAILFVMPVFIFIIGMRLPAGLVLYWVYTNLFTALQTYVFMNRRAAATAAVPAAATTTSRSRGAGDKSGGTSSAGKSGTRTSTAKGKSSNAGRAENKSSGKSGSAKVKSGSGKPGTGGLKSGGKQGNQATKAATTSDDTVKDKPNEANKTAPPDTTSDAPVDHPRDE</sequence>
<keyword evidence="5" id="KW-0653">Protein transport</keyword>
<dbReference type="PROSITE" id="PS51257">
    <property type="entry name" value="PROKAR_LIPOPROTEIN"/>
    <property type="match status" value="1"/>
</dbReference>
<keyword evidence="2" id="KW-0813">Transport</keyword>
<dbReference type="PANTHER" id="PTHR12428">
    <property type="entry name" value="OXA1"/>
    <property type="match status" value="1"/>
</dbReference>
<dbReference type="GO" id="GO:0015031">
    <property type="term" value="P:protein transport"/>
    <property type="evidence" value="ECO:0007669"/>
    <property type="project" value="UniProtKB-KW"/>
</dbReference>
<reference evidence="13" key="1">
    <citation type="journal article" date="2022" name="G3 (Bethesda)">
        <title>Unveiling the complete genome sequence of Alicyclobacillus acidoterrestris DSM 3922T, a taint-producing strain.</title>
        <authorList>
            <person name="Leonardo I.C."/>
            <person name="Barreto Crespo M.T."/>
            <person name="Gaspar F.B."/>
        </authorList>
    </citation>
    <scope>NUCLEOTIDE SEQUENCE [LARGE SCALE GENOMIC DNA]</scope>
    <source>
        <strain evidence="13">DSM 3922</strain>
    </source>
</reference>
<proteinExistence type="inferred from homology"/>
<dbReference type="NCBIfam" id="TIGR03592">
    <property type="entry name" value="yidC_oxa1_cterm"/>
    <property type="match status" value="1"/>
</dbReference>
<keyword evidence="6 11" id="KW-1133">Transmembrane helix</keyword>
<accession>T0BQM5</accession>
<dbReference type="eggNOG" id="COG0706">
    <property type="taxonomic scope" value="Bacteria"/>
</dbReference>
<feature type="transmembrane region" description="Helical" evidence="11">
    <location>
        <begin position="170"/>
        <end position="188"/>
    </location>
</feature>
<organism evidence="12 13">
    <name type="scientific">Alicyclobacillus acidoterrestris (strain ATCC 49025 / DSM 3922 / CIP 106132 / NCIMB 13137 / GD3B)</name>
    <dbReference type="NCBI Taxonomy" id="1356854"/>
    <lineage>
        <taxon>Bacteria</taxon>
        <taxon>Bacillati</taxon>
        <taxon>Bacillota</taxon>
        <taxon>Bacilli</taxon>
        <taxon>Bacillales</taxon>
        <taxon>Alicyclobacillaceae</taxon>
        <taxon>Alicyclobacillus</taxon>
    </lineage>
</organism>
<evidence type="ECO:0000256" key="2">
    <source>
        <dbReference type="ARBA" id="ARBA00022448"/>
    </source>
</evidence>
<feature type="compositionally biased region" description="Polar residues" evidence="10">
    <location>
        <begin position="324"/>
        <end position="334"/>
    </location>
</feature>
<dbReference type="STRING" id="1356854.N007_06630"/>
<keyword evidence="3" id="KW-1003">Cell membrane</keyword>
<dbReference type="GO" id="GO:0005886">
    <property type="term" value="C:plasma membrane"/>
    <property type="evidence" value="ECO:0007669"/>
    <property type="project" value="UniProtKB-SubCell"/>
</dbReference>
<name>T0BQM5_ALIAG</name>
<evidence type="ECO:0000256" key="5">
    <source>
        <dbReference type="ARBA" id="ARBA00022927"/>
    </source>
</evidence>
<evidence type="ECO:0000256" key="11">
    <source>
        <dbReference type="SAM" id="Phobius"/>
    </source>
</evidence>
<protein>
    <submittedName>
        <fullName evidence="12">Membrane protein insertase YidC</fullName>
    </submittedName>
</protein>
<evidence type="ECO:0000256" key="6">
    <source>
        <dbReference type="ARBA" id="ARBA00022989"/>
    </source>
</evidence>
<evidence type="ECO:0000256" key="3">
    <source>
        <dbReference type="ARBA" id="ARBA00022475"/>
    </source>
</evidence>
<dbReference type="EMBL" id="CP080467">
    <property type="protein sequence ID" value="UNO48997.1"/>
    <property type="molecule type" value="Genomic_DNA"/>
</dbReference>
<evidence type="ECO:0000256" key="9">
    <source>
        <dbReference type="RuleBase" id="RU003945"/>
    </source>
</evidence>
<feature type="transmembrane region" description="Helical" evidence="11">
    <location>
        <begin position="127"/>
        <end position="150"/>
    </location>
</feature>
<dbReference type="GO" id="GO:0032977">
    <property type="term" value="F:membrane insertase activity"/>
    <property type="evidence" value="ECO:0007669"/>
    <property type="project" value="InterPro"/>
</dbReference>
<gene>
    <name evidence="12" type="primary">yidC</name>
    <name evidence="12" type="ORF">K1I37_20855</name>
</gene>
<evidence type="ECO:0000256" key="10">
    <source>
        <dbReference type="SAM" id="MobiDB-lite"/>
    </source>
</evidence>
<dbReference type="Proteomes" id="UP000829401">
    <property type="component" value="Chromosome"/>
</dbReference>
<evidence type="ECO:0000313" key="12">
    <source>
        <dbReference type="EMBL" id="UNO48997.1"/>
    </source>
</evidence>
<accession>A0A9E7CZS8</accession>
<keyword evidence="13" id="KW-1185">Reference proteome</keyword>
<dbReference type="GO" id="GO:0051205">
    <property type="term" value="P:protein insertion into membrane"/>
    <property type="evidence" value="ECO:0007669"/>
    <property type="project" value="TreeGrafter"/>
</dbReference>
<dbReference type="InterPro" id="IPR001708">
    <property type="entry name" value="YidC/ALB3/OXA1/COX18"/>
</dbReference>
<evidence type="ECO:0000256" key="7">
    <source>
        <dbReference type="ARBA" id="ARBA00023136"/>
    </source>
</evidence>
<dbReference type="PRINTS" id="PR00701">
    <property type="entry name" value="60KDINNERMP"/>
</dbReference>
<feature type="transmembrane region" description="Helical" evidence="11">
    <location>
        <begin position="200"/>
        <end position="225"/>
    </location>
</feature>
<evidence type="ECO:0000256" key="4">
    <source>
        <dbReference type="ARBA" id="ARBA00022692"/>
    </source>
</evidence>
<keyword evidence="8" id="KW-0143">Chaperone</keyword>
<dbReference type="InterPro" id="IPR047196">
    <property type="entry name" value="YidC_ALB_C"/>
</dbReference>
<dbReference type="AlphaFoldDB" id="T0BQM5"/>
<dbReference type="RefSeq" id="WP_021296363.1">
    <property type="nucleotide sequence ID" value="NZ_AURB01000128.1"/>
</dbReference>
<comment type="subcellular location">
    <subcellularLocation>
        <location evidence="1">Cell membrane</location>
        <topology evidence="1">Multi-pass membrane protein</topology>
    </subcellularLocation>
    <subcellularLocation>
        <location evidence="9">Membrane</location>
        <topology evidence="9">Multi-pass membrane protein</topology>
    </subcellularLocation>
</comment>
<feature type="region of interest" description="Disordered" evidence="10">
    <location>
        <begin position="248"/>
        <end position="364"/>
    </location>
</feature>
<keyword evidence="4 9" id="KW-0812">Transmembrane</keyword>